<keyword evidence="8" id="KW-1185">Reference proteome</keyword>
<evidence type="ECO:0000256" key="4">
    <source>
        <dbReference type="ARBA" id="ARBA00022989"/>
    </source>
</evidence>
<evidence type="ECO:0000313" key="7">
    <source>
        <dbReference type="EMBL" id="KAG9494267.1"/>
    </source>
</evidence>
<dbReference type="PANTHER" id="PTHR14198">
    <property type="entry name" value="TRANSMEMBRANE 4 L6 FAMILY MEMBER 1-RELATED"/>
    <property type="match status" value="1"/>
</dbReference>
<evidence type="ECO:0000256" key="6">
    <source>
        <dbReference type="SAM" id="Phobius"/>
    </source>
</evidence>
<evidence type="ECO:0000256" key="1">
    <source>
        <dbReference type="ARBA" id="ARBA00004141"/>
    </source>
</evidence>
<accession>A0A8J6FV32</accession>
<dbReference type="Proteomes" id="UP000770717">
    <property type="component" value="Unassembled WGS sequence"/>
</dbReference>
<evidence type="ECO:0000313" key="8">
    <source>
        <dbReference type="Proteomes" id="UP000770717"/>
    </source>
</evidence>
<comment type="similarity">
    <text evidence="2">Belongs to the L6 tetraspanin family.</text>
</comment>
<evidence type="ECO:0000256" key="3">
    <source>
        <dbReference type="ARBA" id="ARBA00022692"/>
    </source>
</evidence>
<reference evidence="7" key="1">
    <citation type="thesis" date="2020" institute="ProQuest LLC" country="789 East Eisenhower Parkway, Ann Arbor, MI, USA">
        <title>Comparative Genomics and Chromosome Evolution.</title>
        <authorList>
            <person name="Mudd A.B."/>
        </authorList>
    </citation>
    <scope>NUCLEOTIDE SEQUENCE</scope>
    <source>
        <strain evidence="7">HN-11 Male</strain>
        <tissue evidence="7">Kidney and liver</tissue>
    </source>
</reference>
<evidence type="ECO:0008006" key="9">
    <source>
        <dbReference type="Google" id="ProtNLM"/>
    </source>
</evidence>
<dbReference type="Pfam" id="PF05805">
    <property type="entry name" value="L6_membrane"/>
    <property type="match status" value="1"/>
</dbReference>
<evidence type="ECO:0000256" key="5">
    <source>
        <dbReference type="ARBA" id="ARBA00023136"/>
    </source>
</evidence>
<keyword evidence="4 6" id="KW-1133">Transmembrane helix</keyword>
<comment type="caution">
    <text evidence="7">The sequence shown here is derived from an EMBL/GenBank/DDBJ whole genome shotgun (WGS) entry which is preliminary data.</text>
</comment>
<keyword evidence="3 6" id="KW-0812">Transmembrane</keyword>
<feature type="transmembrane region" description="Helical" evidence="6">
    <location>
        <begin position="161"/>
        <end position="180"/>
    </location>
</feature>
<feature type="transmembrane region" description="Helical" evidence="6">
    <location>
        <begin position="93"/>
        <end position="112"/>
    </location>
</feature>
<keyword evidence="5 6" id="KW-0472">Membrane</keyword>
<evidence type="ECO:0000256" key="2">
    <source>
        <dbReference type="ARBA" id="ARBA00006193"/>
    </source>
</evidence>
<dbReference type="InterPro" id="IPR008661">
    <property type="entry name" value="L6_membrane"/>
</dbReference>
<organism evidence="7 8">
    <name type="scientific">Eleutherodactylus coqui</name>
    <name type="common">Puerto Rican coqui</name>
    <dbReference type="NCBI Taxonomy" id="57060"/>
    <lineage>
        <taxon>Eukaryota</taxon>
        <taxon>Metazoa</taxon>
        <taxon>Chordata</taxon>
        <taxon>Craniata</taxon>
        <taxon>Vertebrata</taxon>
        <taxon>Euteleostomi</taxon>
        <taxon>Amphibia</taxon>
        <taxon>Batrachia</taxon>
        <taxon>Anura</taxon>
        <taxon>Neobatrachia</taxon>
        <taxon>Hyloidea</taxon>
        <taxon>Eleutherodactylidae</taxon>
        <taxon>Eleutherodactylinae</taxon>
        <taxon>Eleutherodactylus</taxon>
        <taxon>Eleutherodactylus</taxon>
    </lineage>
</organism>
<gene>
    <name evidence="7" type="ORF">GDO78_001888</name>
</gene>
<dbReference type="OrthoDB" id="8697884at2759"/>
<proteinExistence type="inferred from homology"/>
<feature type="transmembrane region" description="Helical" evidence="6">
    <location>
        <begin position="48"/>
        <end position="72"/>
    </location>
</feature>
<name>A0A8J6FV32_ELECQ</name>
<dbReference type="GO" id="GO:0016020">
    <property type="term" value="C:membrane"/>
    <property type="evidence" value="ECO:0007669"/>
    <property type="project" value="UniProtKB-SubCell"/>
</dbReference>
<dbReference type="PANTHER" id="PTHR14198:SF14">
    <property type="entry name" value="TRANSMEMBRANE 4 L6 FAMILY MEMBER 18"/>
    <property type="match status" value="1"/>
</dbReference>
<sequence length="203" mass="22421">MFLTNCSEYSILAVIPLAVWSIVVNILLYFPNGVNTYAANNQLTNYVWYFQGICFGGILMIILSAVLLLVDFYKCSSTCCAGKQLCHIQCSKLETALFALLGVLFSGYSLIISSLGLSQGPYCRTDTGWRYPFANTGGSYLTDYPSWSQCLEPAKVVEWNIILFSILIALSALQVIICLCKATYDVMVVFCGTHQILAQPDPI</sequence>
<protein>
    <recommendedName>
        <fullName evidence="9">Transmembrane 4 L6 family member 18</fullName>
    </recommendedName>
</protein>
<comment type="subcellular location">
    <subcellularLocation>
        <location evidence="1">Membrane</location>
        <topology evidence="1">Multi-pass membrane protein</topology>
    </subcellularLocation>
</comment>
<feature type="transmembrane region" description="Helical" evidence="6">
    <location>
        <begin position="9"/>
        <end position="28"/>
    </location>
</feature>
<dbReference type="EMBL" id="WNTK01000001">
    <property type="protein sequence ID" value="KAG9494267.1"/>
    <property type="molecule type" value="Genomic_DNA"/>
</dbReference>
<dbReference type="AlphaFoldDB" id="A0A8J6FV32"/>